<feature type="non-terminal residue" evidence="1">
    <location>
        <position position="58"/>
    </location>
</feature>
<dbReference type="AlphaFoldDB" id="A0A1A8FPN5"/>
<protein>
    <submittedName>
        <fullName evidence="1">Uncharacterized protein</fullName>
    </submittedName>
</protein>
<name>A0A1A8FPN5_9TELE</name>
<feature type="non-terminal residue" evidence="1">
    <location>
        <position position="1"/>
    </location>
</feature>
<reference evidence="1" key="2">
    <citation type="submission" date="2016-06" db="EMBL/GenBank/DDBJ databases">
        <title>The genome of a short-lived fish provides insights into sex chromosome evolution and the genetic control of aging.</title>
        <authorList>
            <person name="Reichwald K."/>
            <person name="Felder M."/>
            <person name="Petzold A."/>
            <person name="Koch P."/>
            <person name="Groth M."/>
            <person name="Platzer M."/>
        </authorList>
    </citation>
    <scope>NUCLEOTIDE SEQUENCE</scope>
    <source>
        <tissue evidence="1">Brain</tissue>
    </source>
</reference>
<gene>
    <name evidence="1" type="primary">Nfu_g_1_012567</name>
</gene>
<dbReference type="EMBL" id="HAEB01014209">
    <property type="protein sequence ID" value="SBQ60736.1"/>
    <property type="molecule type" value="Transcribed_RNA"/>
</dbReference>
<sequence length="58" mass="6143">LHNLGLFLEPSPPAMSKNLSSAPLHAAPTPGCMLSTNPLPPDLFKLTTQNLWVSSTST</sequence>
<proteinExistence type="predicted"/>
<accession>A0A1A8FPN5</accession>
<organism evidence="1">
    <name type="scientific">Nothobranchius korthausae</name>
    <dbReference type="NCBI Taxonomy" id="1143690"/>
    <lineage>
        <taxon>Eukaryota</taxon>
        <taxon>Metazoa</taxon>
        <taxon>Chordata</taxon>
        <taxon>Craniata</taxon>
        <taxon>Vertebrata</taxon>
        <taxon>Euteleostomi</taxon>
        <taxon>Actinopterygii</taxon>
        <taxon>Neopterygii</taxon>
        <taxon>Teleostei</taxon>
        <taxon>Neoteleostei</taxon>
        <taxon>Acanthomorphata</taxon>
        <taxon>Ovalentaria</taxon>
        <taxon>Atherinomorphae</taxon>
        <taxon>Cyprinodontiformes</taxon>
        <taxon>Nothobranchiidae</taxon>
        <taxon>Nothobranchius</taxon>
    </lineage>
</organism>
<reference evidence="1" key="1">
    <citation type="submission" date="2016-05" db="EMBL/GenBank/DDBJ databases">
        <authorList>
            <person name="Lavstsen T."/>
            <person name="Jespersen J.S."/>
        </authorList>
    </citation>
    <scope>NUCLEOTIDE SEQUENCE</scope>
    <source>
        <tissue evidence="1">Brain</tissue>
    </source>
</reference>
<evidence type="ECO:0000313" key="1">
    <source>
        <dbReference type="EMBL" id="SBQ60736.1"/>
    </source>
</evidence>